<reference evidence="1" key="1">
    <citation type="submission" date="2023-05" db="EMBL/GenBank/DDBJ databases">
        <authorList>
            <person name="Stuckert A."/>
        </authorList>
    </citation>
    <scope>NUCLEOTIDE SEQUENCE</scope>
</reference>
<comment type="caution">
    <text evidence="1">The sequence shown here is derived from an EMBL/GenBank/DDBJ whole genome shotgun (WGS) entry which is preliminary data.</text>
</comment>
<protein>
    <submittedName>
        <fullName evidence="1">Uncharacterized protein</fullName>
    </submittedName>
</protein>
<keyword evidence="2" id="KW-1185">Reference proteome</keyword>
<evidence type="ECO:0000313" key="2">
    <source>
        <dbReference type="Proteomes" id="UP001162483"/>
    </source>
</evidence>
<evidence type="ECO:0000313" key="1">
    <source>
        <dbReference type="EMBL" id="CAI9554665.1"/>
    </source>
</evidence>
<accession>A0ABN9C3S2</accession>
<dbReference type="Proteomes" id="UP001162483">
    <property type="component" value="Unassembled WGS sequence"/>
</dbReference>
<name>A0ABN9C3S2_9NEOB</name>
<proteinExistence type="predicted"/>
<gene>
    <name evidence="1" type="ORF">SPARVUS_LOCUS4269399</name>
</gene>
<organism evidence="1 2">
    <name type="scientific">Staurois parvus</name>
    <dbReference type="NCBI Taxonomy" id="386267"/>
    <lineage>
        <taxon>Eukaryota</taxon>
        <taxon>Metazoa</taxon>
        <taxon>Chordata</taxon>
        <taxon>Craniata</taxon>
        <taxon>Vertebrata</taxon>
        <taxon>Euteleostomi</taxon>
        <taxon>Amphibia</taxon>
        <taxon>Batrachia</taxon>
        <taxon>Anura</taxon>
        <taxon>Neobatrachia</taxon>
        <taxon>Ranoidea</taxon>
        <taxon>Ranidae</taxon>
        <taxon>Staurois</taxon>
    </lineage>
</organism>
<dbReference type="EMBL" id="CATNWA010007771">
    <property type="protein sequence ID" value="CAI9554665.1"/>
    <property type="molecule type" value="Genomic_DNA"/>
</dbReference>
<sequence length="47" mass="5351">MKGAEPGTVRLRTKGRSRYTCARLKGRSQYSCARLKGRSRYTCARRG</sequence>